<feature type="domain" description="GIY-YIG" evidence="1">
    <location>
        <begin position="1"/>
        <end position="76"/>
    </location>
</feature>
<evidence type="ECO:0000313" key="2">
    <source>
        <dbReference type="EMBL" id="MBD1396745.1"/>
    </source>
</evidence>
<dbReference type="InterPro" id="IPR035901">
    <property type="entry name" value="GIY-YIG_endonuc_sf"/>
</dbReference>
<dbReference type="Gene3D" id="3.40.1440.10">
    <property type="entry name" value="GIY-YIG endonuclease"/>
    <property type="match status" value="1"/>
</dbReference>
<dbReference type="Pfam" id="PF01541">
    <property type="entry name" value="GIY-YIG"/>
    <property type="match status" value="1"/>
</dbReference>
<proteinExistence type="predicted"/>
<sequence length="83" mass="9668">MACYTYILYSEKTDRYYVGSCQDMEIRLAQHNAGRNTSTKAGAPWVLRYSETYPTSQLARARETEIKRKKSRRYIEYLISSAG</sequence>
<organism evidence="2 3">
    <name type="scientific">Pontibacter aquaedesilientis</name>
    <dbReference type="NCBI Taxonomy" id="2766980"/>
    <lineage>
        <taxon>Bacteria</taxon>
        <taxon>Pseudomonadati</taxon>
        <taxon>Bacteroidota</taxon>
        <taxon>Cytophagia</taxon>
        <taxon>Cytophagales</taxon>
        <taxon>Hymenobacteraceae</taxon>
        <taxon>Pontibacter</taxon>
    </lineage>
</organism>
<dbReference type="CDD" id="cd10449">
    <property type="entry name" value="GIY-YIG_SLX1_like"/>
    <property type="match status" value="1"/>
</dbReference>
<dbReference type="PROSITE" id="PS50164">
    <property type="entry name" value="GIY_YIG"/>
    <property type="match status" value="1"/>
</dbReference>
<dbReference type="SUPFAM" id="SSF82771">
    <property type="entry name" value="GIY-YIG endonuclease"/>
    <property type="match status" value="1"/>
</dbReference>
<evidence type="ECO:0000259" key="1">
    <source>
        <dbReference type="PROSITE" id="PS50164"/>
    </source>
</evidence>
<evidence type="ECO:0000313" key="3">
    <source>
        <dbReference type="Proteomes" id="UP000625551"/>
    </source>
</evidence>
<reference evidence="2 3" key="1">
    <citation type="submission" date="2020-09" db="EMBL/GenBank/DDBJ databases">
        <title>Genome sequencing and assembly of Pontibacter sp.</title>
        <authorList>
            <person name="Chhetri G."/>
        </authorList>
    </citation>
    <scope>NUCLEOTIDE SEQUENCE [LARGE SCALE GENOMIC DNA]</scope>
    <source>
        <strain evidence="2 3">JH31</strain>
    </source>
</reference>
<comment type="caution">
    <text evidence="2">The sequence shown here is derived from an EMBL/GenBank/DDBJ whole genome shotgun (WGS) entry which is preliminary data.</text>
</comment>
<accession>A0ABR7XEM8</accession>
<gene>
    <name evidence="2" type="ORF">H9Q13_06165</name>
</gene>
<name>A0ABR7XEM8_9BACT</name>
<dbReference type="InterPro" id="IPR000305">
    <property type="entry name" value="GIY-YIG_endonuc"/>
</dbReference>
<dbReference type="Proteomes" id="UP000625551">
    <property type="component" value="Unassembled WGS sequence"/>
</dbReference>
<dbReference type="EMBL" id="JACXAJ010000002">
    <property type="protein sequence ID" value="MBD1396745.1"/>
    <property type="molecule type" value="Genomic_DNA"/>
</dbReference>
<keyword evidence="3" id="KW-1185">Reference proteome</keyword>
<protein>
    <submittedName>
        <fullName evidence="2">GIY-YIG nuclease family protein</fullName>
    </submittedName>
</protein>